<dbReference type="GO" id="GO:0030295">
    <property type="term" value="F:protein kinase activator activity"/>
    <property type="evidence" value="ECO:0007669"/>
    <property type="project" value="TreeGrafter"/>
</dbReference>
<evidence type="ECO:0000259" key="16">
    <source>
        <dbReference type="PROSITE" id="PS50885"/>
    </source>
</evidence>
<comment type="catalytic activity">
    <reaction evidence="1">
        <text>ATP + protein L-histidine = ADP + protein N-phospho-L-histidine.</text>
        <dbReference type="EC" id="2.7.13.3"/>
    </reaction>
</comment>
<dbReference type="InterPro" id="IPR004358">
    <property type="entry name" value="Sig_transdc_His_kin-like_C"/>
</dbReference>
<proteinExistence type="predicted"/>
<dbReference type="Gene3D" id="3.30.450.20">
    <property type="entry name" value="PAS domain"/>
    <property type="match status" value="1"/>
</dbReference>
<keyword evidence="18" id="KW-1185">Reference proteome</keyword>
<evidence type="ECO:0000256" key="9">
    <source>
        <dbReference type="ARBA" id="ARBA00022777"/>
    </source>
</evidence>
<evidence type="ECO:0000256" key="10">
    <source>
        <dbReference type="ARBA" id="ARBA00022840"/>
    </source>
</evidence>
<dbReference type="GO" id="GO:0000155">
    <property type="term" value="F:phosphorelay sensor kinase activity"/>
    <property type="evidence" value="ECO:0007669"/>
    <property type="project" value="InterPro"/>
</dbReference>
<dbReference type="KEGG" id="orm:HTY61_06755"/>
<dbReference type="SMART" id="SM00304">
    <property type="entry name" value="HAMP"/>
    <property type="match status" value="1"/>
</dbReference>
<gene>
    <name evidence="17" type="ORF">HTY61_06755</name>
</gene>
<dbReference type="PROSITE" id="PS50109">
    <property type="entry name" value="HIS_KIN"/>
    <property type="match status" value="1"/>
</dbReference>
<keyword evidence="6" id="KW-0808">Transferase</keyword>
<keyword evidence="12" id="KW-0902">Two-component regulatory system</keyword>
<keyword evidence="4" id="KW-1003">Cell membrane</keyword>
<evidence type="ECO:0000256" key="2">
    <source>
        <dbReference type="ARBA" id="ARBA00004651"/>
    </source>
</evidence>
<feature type="transmembrane region" description="Helical" evidence="14">
    <location>
        <begin position="58"/>
        <end position="78"/>
    </location>
</feature>
<dbReference type="GO" id="GO:0005886">
    <property type="term" value="C:plasma membrane"/>
    <property type="evidence" value="ECO:0007669"/>
    <property type="project" value="UniProtKB-SubCell"/>
</dbReference>
<evidence type="ECO:0000256" key="1">
    <source>
        <dbReference type="ARBA" id="ARBA00000085"/>
    </source>
</evidence>
<dbReference type="InterPro" id="IPR003660">
    <property type="entry name" value="HAMP_dom"/>
</dbReference>
<dbReference type="InterPro" id="IPR017232">
    <property type="entry name" value="NtrY"/>
</dbReference>
<dbReference type="CDD" id="cd00082">
    <property type="entry name" value="HisKA"/>
    <property type="match status" value="1"/>
</dbReference>
<dbReference type="SUPFAM" id="SSF55874">
    <property type="entry name" value="ATPase domain of HSP90 chaperone/DNA topoisomerase II/histidine kinase"/>
    <property type="match status" value="1"/>
</dbReference>
<feature type="domain" description="Histidine kinase" evidence="15">
    <location>
        <begin position="533"/>
        <end position="760"/>
    </location>
</feature>
<keyword evidence="8" id="KW-0547">Nucleotide-binding</keyword>
<evidence type="ECO:0000256" key="4">
    <source>
        <dbReference type="ARBA" id="ARBA00022475"/>
    </source>
</evidence>
<evidence type="ECO:0000256" key="14">
    <source>
        <dbReference type="SAM" id="Phobius"/>
    </source>
</evidence>
<dbReference type="InterPro" id="IPR000014">
    <property type="entry name" value="PAS"/>
</dbReference>
<dbReference type="SUPFAM" id="SSF55785">
    <property type="entry name" value="PYP-like sensor domain (PAS domain)"/>
    <property type="match status" value="1"/>
</dbReference>
<evidence type="ECO:0000256" key="8">
    <source>
        <dbReference type="ARBA" id="ARBA00022741"/>
    </source>
</evidence>
<dbReference type="InterPro" id="IPR045671">
    <property type="entry name" value="NtrY-like_N"/>
</dbReference>
<dbReference type="Pfam" id="PF00512">
    <property type="entry name" value="HisKA"/>
    <property type="match status" value="1"/>
</dbReference>
<dbReference type="Gene3D" id="6.10.340.10">
    <property type="match status" value="1"/>
</dbReference>
<evidence type="ECO:0000256" key="6">
    <source>
        <dbReference type="ARBA" id="ARBA00022679"/>
    </source>
</evidence>
<sequence length="789" mass="86089">MSVMQSAKGAIDLGISDRTHGRRSQIGGIVVIVCALLTAGVSFAVLIGLTPIQPDSTVTLSAIAINGLFVFALMWLIGAELYRIYRARKAGKAASRLHVRIVGLFTIIAAVPALAIAIVASITLDLGLDRWFEIRTKTIVESSLQVAESYINENAINLRDATINMAFAVDSQRRLYSLDREGFRRFLTQQARGRGMLGAFVIRPDGTVVHSADIEVERPLPLPPEDALDAAKDGGPVLIPPGVTNLVGAIIMLREIPNAYLYTIRTVDADVLDAVQLMKENRDEYTGLEANRKNVQLAFAILYFGLTLVLIVSAIWTGLAVANRLVRPIRQLIGAAEEVSEGNLDVRVPVRASDGDVGYLGKTFNSMLGQLKGQRDEILRATELIDQRRRFSEAVLSGVSAGVMGIDDDGCITVSNGSAAAILGTGEQIAPGSKLLDVSPHVADVLSEVRDSGRPDARKQVNFLDRNGRERVLNVQVTMDREVDDGEGEEKGRGAQADDFEMPARHTHVITIDDISDLVEAQRATAWADVARRIAHEIKNPLTPIQLSAERLRRRYGKVVGEDREVFDQCTDTIIRQVGDIGRMVDEFSSFARMPKPVMERKDLRETLREATFLVEVSRSDFTFERDFGEDALICSFDDRLVGQAIGNIIKNASEAVEARQAADDSDEREEGHILVRAYRNENDEIAVDVVDNGKGLPRQNRAKLLEPYMTTREKGTGLGLAIVKKIMEDHGGRLELHDAPAEFHGGKGALVRLVFPAPASEVSGVGKEDPVKIISGGGDARSIAERTA</sequence>
<dbReference type="Pfam" id="PF02518">
    <property type="entry name" value="HATPase_c"/>
    <property type="match status" value="1"/>
</dbReference>
<name>A0A6N1VCA6_9HYPH</name>
<keyword evidence="5" id="KW-0597">Phosphoprotein</keyword>
<dbReference type="InterPro" id="IPR050351">
    <property type="entry name" value="BphY/WalK/GraS-like"/>
</dbReference>
<evidence type="ECO:0000313" key="17">
    <source>
        <dbReference type="EMBL" id="QKV18173.1"/>
    </source>
</evidence>
<feature type="transmembrane region" description="Helical" evidence="14">
    <location>
        <begin position="297"/>
        <end position="322"/>
    </location>
</feature>
<dbReference type="InterPro" id="IPR035965">
    <property type="entry name" value="PAS-like_dom_sf"/>
</dbReference>
<dbReference type="PROSITE" id="PS50885">
    <property type="entry name" value="HAMP"/>
    <property type="match status" value="1"/>
</dbReference>
<accession>A0A6N1VCA6</accession>
<dbReference type="Pfam" id="PF00989">
    <property type="entry name" value="PAS"/>
    <property type="match status" value="1"/>
</dbReference>
<comment type="subcellular location">
    <subcellularLocation>
        <location evidence="2">Cell membrane</location>
        <topology evidence="2">Multi-pass membrane protein</topology>
    </subcellularLocation>
</comment>
<evidence type="ECO:0000256" key="5">
    <source>
        <dbReference type="ARBA" id="ARBA00022553"/>
    </source>
</evidence>
<dbReference type="SUPFAM" id="SSF47384">
    <property type="entry name" value="Homodimeric domain of signal transducing histidine kinase"/>
    <property type="match status" value="1"/>
</dbReference>
<dbReference type="InterPro" id="IPR003661">
    <property type="entry name" value="HisK_dim/P_dom"/>
</dbReference>
<dbReference type="AlphaFoldDB" id="A0A6N1VCA6"/>
<keyword evidence="13 14" id="KW-0472">Membrane</keyword>
<dbReference type="EMBL" id="CP054836">
    <property type="protein sequence ID" value="QKV18173.1"/>
    <property type="molecule type" value="Genomic_DNA"/>
</dbReference>
<dbReference type="SUPFAM" id="SSF158472">
    <property type="entry name" value="HAMP domain-like"/>
    <property type="match status" value="1"/>
</dbReference>
<dbReference type="SMART" id="SM00388">
    <property type="entry name" value="HisKA"/>
    <property type="match status" value="1"/>
</dbReference>
<evidence type="ECO:0000259" key="15">
    <source>
        <dbReference type="PROSITE" id="PS50109"/>
    </source>
</evidence>
<dbReference type="PIRSF" id="PIRSF037532">
    <property type="entry name" value="STHK_NtrY"/>
    <property type="match status" value="1"/>
</dbReference>
<keyword evidence="7 14" id="KW-0812">Transmembrane</keyword>
<keyword evidence="10" id="KW-0067">ATP-binding</keyword>
<organism evidence="17 18">
    <name type="scientific">Oricola thermophila</name>
    <dbReference type="NCBI Taxonomy" id="2742145"/>
    <lineage>
        <taxon>Bacteria</taxon>
        <taxon>Pseudomonadati</taxon>
        <taxon>Pseudomonadota</taxon>
        <taxon>Alphaproteobacteria</taxon>
        <taxon>Hyphomicrobiales</taxon>
        <taxon>Ahrensiaceae</taxon>
        <taxon>Oricola</taxon>
    </lineage>
</organism>
<dbReference type="Proteomes" id="UP000509367">
    <property type="component" value="Chromosome"/>
</dbReference>
<evidence type="ECO:0000256" key="3">
    <source>
        <dbReference type="ARBA" id="ARBA00012438"/>
    </source>
</evidence>
<evidence type="ECO:0000256" key="11">
    <source>
        <dbReference type="ARBA" id="ARBA00022989"/>
    </source>
</evidence>
<keyword evidence="11 14" id="KW-1133">Transmembrane helix</keyword>
<dbReference type="PANTHER" id="PTHR42878">
    <property type="entry name" value="TWO-COMPONENT HISTIDINE KINASE"/>
    <property type="match status" value="1"/>
</dbReference>
<reference evidence="17 18" key="1">
    <citation type="submission" date="2020-06" db="EMBL/GenBank/DDBJ databases">
        <title>Oricola thermophila sp. nov. isolated from a tidal sediments.</title>
        <authorList>
            <person name="Kwon K.K."/>
            <person name="Yang S.-H."/>
            <person name="Park M.-J."/>
        </authorList>
    </citation>
    <scope>NUCLEOTIDE SEQUENCE [LARGE SCALE GENOMIC DNA]</scope>
    <source>
        <strain evidence="17 18">MEBiC13590</strain>
    </source>
</reference>
<dbReference type="Gene3D" id="1.10.287.130">
    <property type="match status" value="1"/>
</dbReference>
<dbReference type="Pfam" id="PF19312">
    <property type="entry name" value="NtrY_N"/>
    <property type="match status" value="1"/>
</dbReference>
<dbReference type="GO" id="GO:0007234">
    <property type="term" value="P:osmosensory signaling via phosphorelay pathway"/>
    <property type="evidence" value="ECO:0007669"/>
    <property type="project" value="TreeGrafter"/>
</dbReference>
<evidence type="ECO:0000256" key="13">
    <source>
        <dbReference type="ARBA" id="ARBA00023136"/>
    </source>
</evidence>
<dbReference type="RefSeq" id="WP_175276069.1">
    <property type="nucleotide sequence ID" value="NZ_CP054836.1"/>
</dbReference>
<feature type="transmembrane region" description="Helical" evidence="14">
    <location>
        <begin position="99"/>
        <end position="122"/>
    </location>
</feature>
<dbReference type="InterPro" id="IPR036890">
    <property type="entry name" value="HATPase_C_sf"/>
</dbReference>
<dbReference type="PRINTS" id="PR00344">
    <property type="entry name" value="BCTRLSENSOR"/>
</dbReference>
<dbReference type="EC" id="2.7.13.3" evidence="3"/>
<evidence type="ECO:0000256" key="12">
    <source>
        <dbReference type="ARBA" id="ARBA00023012"/>
    </source>
</evidence>
<dbReference type="PANTHER" id="PTHR42878:SF7">
    <property type="entry name" value="SENSOR HISTIDINE KINASE GLRK"/>
    <property type="match status" value="1"/>
</dbReference>
<dbReference type="CDD" id="cd00130">
    <property type="entry name" value="PAS"/>
    <property type="match status" value="1"/>
</dbReference>
<dbReference type="Gene3D" id="3.30.565.10">
    <property type="entry name" value="Histidine kinase-like ATPase, C-terminal domain"/>
    <property type="match status" value="1"/>
</dbReference>
<feature type="domain" description="HAMP" evidence="16">
    <location>
        <begin position="323"/>
        <end position="376"/>
    </location>
</feature>
<feature type="transmembrane region" description="Helical" evidence="14">
    <location>
        <begin position="26"/>
        <end position="52"/>
    </location>
</feature>
<keyword evidence="9 17" id="KW-0418">Kinase</keyword>
<dbReference type="GO" id="GO:0005524">
    <property type="term" value="F:ATP binding"/>
    <property type="evidence" value="ECO:0007669"/>
    <property type="project" value="UniProtKB-KW"/>
</dbReference>
<dbReference type="CDD" id="cd06225">
    <property type="entry name" value="HAMP"/>
    <property type="match status" value="1"/>
</dbReference>
<dbReference type="InterPro" id="IPR013767">
    <property type="entry name" value="PAS_fold"/>
</dbReference>
<dbReference type="SMART" id="SM00387">
    <property type="entry name" value="HATPase_c"/>
    <property type="match status" value="1"/>
</dbReference>
<dbReference type="GO" id="GO:0006355">
    <property type="term" value="P:regulation of DNA-templated transcription"/>
    <property type="evidence" value="ECO:0007669"/>
    <property type="project" value="InterPro"/>
</dbReference>
<evidence type="ECO:0000313" key="18">
    <source>
        <dbReference type="Proteomes" id="UP000509367"/>
    </source>
</evidence>
<dbReference type="GO" id="GO:0000156">
    <property type="term" value="F:phosphorelay response regulator activity"/>
    <property type="evidence" value="ECO:0007669"/>
    <property type="project" value="TreeGrafter"/>
</dbReference>
<evidence type="ECO:0000256" key="7">
    <source>
        <dbReference type="ARBA" id="ARBA00022692"/>
    </source>
</evidence>
<dbReference type="Pfam" id="PF00672">
    <property type="entry name" value="HAMP"/>
    <property type="match status" value="1"/>
</dbReference>
<dbReference type="InterPro" id="IPR003594">
    <property type="entry name" value="HATPase_dom"/>
</dbReference>
<protein>
    <recommendedName>
        <fullName evidence="3">histidine kinase</fullName>
        <ecNumber evidence="3">2.7.13.3</ecNumber>
    </recommendedName>
</protein>
<dbReference type="InterPro" id="IPR005467">
    <property type="entry name" value="His_kinase_dom"/>
</dbReference>
<dbReference type="InterPro" id="IPR036097">
    <property type="entry name" value="HisK_dim/P_sf"/>
</dbReference>